<dbReference type="Gene3D" id="1.10.150.20">
    <property type="entry name" value="5' to 3' exonuclease, C-terminal subdomain"/>
    <property type="match status" value="1"/>
</dbReference>
<evidence type="ECO:0000313" key="2">
    <source>
        <dbReference type="EMBL" id="MCM1988987.1"/>
    </source>
</evidence>
<evidence type="ECO:0000259" key="1">
    <source>
        <dbReference type="Pfam" id="PF04994"/>
    </source>
</evidence>
<keyword evidence="3" id="KW-1185">Reference proteome</keyword>
<name>A0A9J6NXK0_9CLOT</name>
<proteinExistence type="predicted"/>
<dbReference type="Proteomes" id="UP001056429">
    <property type="component" value="Unassembled WGS sequence"/>
</dbReference>
<dbReference type="InterPro" id="IPR047525">
    <property type="entry name" value="TfoX-like"/>
</dbReference>
<dbReference type="Pfam" id="PF04994">
    <property type="entry name" value="TfoX_C"/>
    <property type="match status" value="1"/>
</dbReference>
<organism evidence="2 3">
    <name type="scientific">Oceanirhabdus seepicola</name>
    <dbReference type="NCBI Taxonomy" id="2828781"/>
    <lineage>
        <taxon>Bacteria</taxon>
        <taxon>Bacillati</taxon>
        <taxon>Bacillota</taxon>
        <taxon>Clostridia</taxon>
        <taxon>Eubacteriales</taxon>
        <taxon>Clostridiaceae</taxon>
        <taxon>Oceanirhabdus</taxon>
    </lineage>
</organism>
<gene>
    <name evidence="2" type="ORF">KDK92_04480</name>
</gene>
<accession>A0A9J6NXK0</accession>
<dbReference type="InterPro" id="IPR007077">
    <property type="entry name" value="TfoX_C"/>
</dbReference>
<protein>
    <submittedName>
        <fullName evidence="2">TfoX/Sxy family DNA transformation protein</fullName>
    </submittedName>
</protein>
<dbReference type="PANTHER" id="PTHR36121">
    <property type="entry name" value="PROTEIN SXY"/>
    <property type="match status" value="1"/>
</dbReference>
<evidence type="ECO:0000313" key="3">
    <source>
        <dbReference type="Proteomes" id="UP001056429"/>
    </source>
</evidence>
<comment type="caution">
    <text evidence="2">The sequence shown here is derived from an EMBL/GenBank/DDBJ whole genome shotgun (WGS) entry which is preliminary data.</text>
</comment>
<feature type="domain" description="TfoX C-terminal" evidence="1">
    <location>
        <begin position="2"/>
        <end position="77"/>
    </location>
</feature>
<dbReference type="EMBL" id="JAGSOJ010000001">
    <property type="protein sequence ID" value="MCM1988987.1"/>
    <property type="molecule type" value="Genomic_DNA"/>
</dbReference>
<sequence length="85" mass="9692">MNNLSKVVNIGKSLEEKLNKVGINSYEELKYLGTNEVIIRLKNEGLEPCLNMSYAIEGAIKGVRWHGLSEGEKKRVREIFERVSQ</sequence>
<dbReference type="PANTHER" id="PTHR36121:SF1">
    <property type="entry name" value="PROTEIN SXY"/>
    <property type="match status" value="1"/>
</dbReference>
<reference evidence="2" key="2">
    <citation type="submission" date="2021-04" db="EMBL/GenBank/DDBJ databases">
        <authorList>
            <person name="Dong X."/>
        </authorList>
    </citation>
    <scope>NUCLEOTIDE SEQUENCE</scope>
    <source>
        <strain evidence="2">ZWT</strain>
    </source>
</reference>
<dbReference type="AlphaFoldDB" id="A0A9J6NXK0"/>
<reference evidence="2" key="1">
    <citation type="journal article" date="2021" name="mSystems">
        <title>Bacteria and Archaea Synergistically Convert Glycine Betaine to Biogenic Methane in the Formosa Cold Seep of the South China Sea.</title>
        <authorList>
            <person name="Li L."/>
            <person name="Zhang W."/>
            <person name="Zhang S."/>
            <person name="Song L."/>
            <person name="Sun Q."/>
            <person name="Zhang H."/>
            <person name="Xiang H."/>
            <person name="Dong X."/>
        </authorList>
    </citation>
    <scope>NUCLEOTIDE SEQUENCE</scope>
    <source>
        <strain evidence="2">ZWT</strain>
    </source>
</reference>